<dbReference type="EMBL" id="KN832872">
    <property type="protein sequence ID" value="KIN05045.1"/>
    <property type="molecule type" value="Genomic_DNA"/>
</dbReference>
<dbReference type="GO" id="GO:0004364">
    <property type="term" value="F:glutathione transferase activity"/>
    <property type="evidence" value="ECO:0007669"/>
    <property type="project" value="InterPro"/>
</dbReference>
<dbReference type="PANTHER" id="PTHR32419:SF25">
    <property type="entry name" value="GLUTATHIONE S-TRANSFERASE (EUROFUNG)"/>
    <property type="match status" value="1"/>
</dbReference>
<dbReference type="SFLD" id="SFLDG01148">
    <property type="entry name" value="Xi_(cytGST)"/>
    <property type="match status" value="1"/>
</dbReference>
<name>A0A0C3HPV2_OIDMZ</name>
<protein>
    <recommendedName>
        <fullName evidence="4">GST C-terminal domain-containing protein</fullName>
    </recommendedName>
</protein>
<feature type="domain" description="GST C-terminal" evidence="4">
    <location>
        <begin position="176"/>
        <end position="301"/>
    </location>
</feature>
<dbReference type="SUPFAM" id="SSF52833">
    <property type="entry name" value="Thioredoxin-like"/>
    <property type="match status" value="1"/>
</dbReference>
<dbReference type="InterPro" id="IPR016639">
    <property type="entry name" value="GST_Omega/GSH"/>
</dbReference>
<dbReference type="Gene3D" id="3.40.30.10">
    <property type="entry name" value="Glutaredoxin"/>
    <property type="match status" value="1"/>
</dbReference>
<dbReference type="PIRSF" id="PIRSF015753">
    <property type="entry name" value="GST"/>
    <property type="match status" value="1"/>
</dbReference>
<dbReference type="InterPro" id="IPR036282">
    <property type="entry name" value="Glutathione-S-Trfase_C_sf"/>
</dbReference>
<dbReference type="OrthoDB" id="2309723at2759"/>
<dbReference type="InterPro" id="IPR040079">
    <property type="entry name" value="Glutathione_S-Trfase"/>
</dbReference>
<dbReference type="InterPro" id="IPR047047">
    <property type="entry name" value="GST_Omega-like_C"/>
</dbReference>
<dbReference type="AlphaFoldDB" id="A0A0C3HPV2"/>
<dbReference type="CDD" id="cd03190">
    <property type="entry name" value="GST_C_Omega_like"/>
    <property type="match status" value="1"/>
</dbReference>
<feature type="active site" description="Proton donor/acceptor" evidence="1">
    <location>
        <position position="199"/>
    </location>
</feature>
<organism evidence="5 6">
    <name type="scientific">Oidiodendron maius (strain Zn)</name>
    <dbReference type="NCBI Taxonomy" id="913774"/>
    <lineage>
        <taxon>Eukaryota</taxon>
        <taxon>Fungi</taxon>
        <taxon>Dikarya</taxon>
        <taxon>Ascomycota</taxon>
        <taxon>Pezizomycotina</taxon>
        <taxon>Leotiomycetes</taxon>
        <taxon>Leotiomycetes incertae sedis</taxon>
        <taxon>Myxotrichaceae</taxon>
        <taxon>Oidiodendron</taxon>
    </lineage>
</organism>
<dbReference type="SFLD" id="SFLDS00019">
    <property type="entry name" value="Glutathione_Transferase_(cytos"/>
    <property type="match status" value="1"/>
</dbReference>
<keyword evidence="6" id="KW-1185">Reference proteome</keyword>
<dbReference type="InParanoid" id="A0A0C3HPV2"/>
<dbReference type="InterPro" id="IPR004045">
    <property type="entry name" value="Glutathione_S-Trfase_N"/>
</dbReference>
<feature type="site" description="Lowers pKa of active site Cys" evidence="3">
    <location>
        <position position="309"/>
    </location>
</feature>
<evidence type="ECO:0000256" key="1">
    <source>
        <dbReference type="PIRSR" id="PIRSR015753-1"/>
    </source>
</evidence>
<dbReference type="Proteomes" id="UP000054321">
    <property type="component" value="Unassembled WGS sequence"/>
</dbReference>
<feature type="binding site" evidence="2">
    <location>
        <begin position="126"/>
        <end position="129"/>
    </location>
    <ligand>
        <name>glutathione</name>
        <dbReference type="ChEBI" id="CHEBI:57925"/>
    </ligand>
</feature>
<evidence type="ECO:0000313" key="6">
    <source>
        <dbReference type="Proteomes" id="UP000054321"/>
    </source>
</evidence>
<feature type="site" description="Lowers pKa of active site Cys" evidence="3">
    <location>
        <position position="259"/>
    </location>
</feature>
<feature type="active site" description="Nucleophile" evidence="1">
    <location>
        <position position="59"/>
    </location>
</feature>
<gene>
    <name evidence="5" type="ORF">OIDMADRAFT_39468</name>
</gene>
<dbReference type="SFLD" id="SFLDG01206">
    <property type="entry name" value="Xi.1"/>
    <property type="match status" value="1"/>
</dbReference>
<proteinExistence type="predicted"/>
<dbReference type="Gene3D" id="1.20.1050.10">
    <property type="match status" value="1"/>
</dbReference>
<accession>A0A0C3HPV2</accession>
<dbReference type="PROSITE" id="PS50405">
    <property type="entry name" value="GST_CTER"/>
    <property type="match status" value="1"/>
</dbReference>
<dbReference type="GO" id="GO:0005737">
    <property type="term" value="C:cytoplasm"/>
    <property type="evidence" value="ECO:0007669"/>
    <property type="project" value="TreeGrafter"/>
</dbReference>
<dbReference type="InterPro" id="IPR010987">
    <property type="entry name" value="Glutathione-S-Trfase_C-like"/>
</dbReference>
<reference evidence="5 6" key="1">
    <citation type="submission" date="2014-04" db="EMBL/GenBank/DDBJ databases">
        <authorList>
            <consortium name="DOE Joint Genome Institute"/>
            <person name="Kuo A."/>
            <person name="Martino E."/>
            <person name="Perotto S."/>
            <person name="Kohler A."/>
            <person name="Nagy L.G."/>
            <person name="Floudas D."/>
            <person name="Copeland A."/>
            <person name="Barry K.W."/>
            <person name="Cichocki N."/>
            <person name="Veneault-Fourrey C."/>
            <person name="LaButti K."/>
            <person name="Lindquist E.A."/>
            <person name="Lipzen A."/>
            <person name="Lundell T."/>
            <person name="Morin E."/>
            <person name="Murat C."/>
            <person name="Sun H."/>
            <person name="Tunlid A."/>
            <person name="Henrissat B."/>
            <person name="Grigoriev I.V."/>
            <person name="Hibbett D.S."/>
            <person name="Martin F."/>
            <person name="Nordberg H.P."/>
            <person name="Cantor M.N."/>
            <person name="Hua S.X."/>
        </authorList>
    </citation>
    <scope>NUCLEOTIDE SEQUENCE [LARGE SCALE GENOMIC DNA]</scope>
    <source>
        <strain evidence="5 6">Zn</strain>
    </source>
</reference>
<dbReference type="HOGENOM" id="CLU_037263_0_1_1"/>
<evidence type="ECO:0000259" key="4">
    <source>
        <dbReference type="PROSITE" id="PS50405"/>
    </source>
</evidence>
<dbReference type="PANTHER" id="PTHR32419">
    <property type="entry name" value="GLUTATHIONYL-HYDROQUINONE REDUCTASE"/>
    <property type="match status" value="1"/>
</dbReference>
<evidence type="ECO:0000256" key="2">
    <source>
        <dbReference type="PIRSR" id="PIRSR015753-2"/>
    </source>
</evidence>
<dbReference type="Pfam" id="PF13410">
    <property type="entry name" value="GST_C_2"/>
    <property type="match status" value="1"/>
</dbReference>
<evidence type="ECO:0000256" key="3">
    <source>
        <dbReference type="PIRSR" id="PIRSR015753-3"/>
    </source>
</evidence>
<dbReference type="Pfam" id="PF13409">
    <property type="entry name" value="GST_N_2"/>
    <property type="match status" value="1"/>
</dbReference>
<dbReference type="SUPFAM" id="SSF47616">
    <property type="entry name" value="GST C-terminal domain-like"/>
    <property type="match status" value="1"/>
</dbReference>
<feature type="binding site" evidence="2">
    <location>
        <position position="92"/>
    </location>
    <ligand>
        <name>glutathione</name>
        <dbReference type="ChEBI" id="CHEBI:57925"/>
    </ligand>
</feature>
<evidence type="ECO:0000313" key="5">
    <source>
        <dbReference type="EMBL" id="KIN05045.1"/>
    </source>
</evidence>
<feature type="binding site" evidence="2">
    <location>
        <begin position="144"/>
        <end position="145"/>
    </location>
    <ligand>
        <name>glutathione</name>
        <dbReference type="ChEBI" id="CHEBI:57925"/>
    </ligand>
</feature>
<dbReference type="STRING" id="913774.A0A0C3HPV2"/>
<sequence length="331" mass="37852">MAPSTADNPEDKDVYKFNFEKNGTFKRQVSSFRSWVSTEPGARFPAEKDRYVLYMNRGCPWASRANLVRTLKGLEDVIQMVVLDWELFPEGWSFTGRDGSDEIDPLYGFKRLSELYFKAEPSFSGRYTVPVLWDKVHETIVSNESSEIIRMLYSAFDAFLPASLQEKNKPDGGLLPPHLLSEIDDMNSWVYDTINNGVYKAGFAANQSAHEEAVRAIFKSLDRVEDILAKSTGPYLFGSHVTEADIRLYPTIARFDVAYYALFMCNLKMIRHDYPEIQKWFLRLYWDESGETRGAFKASTFFDAIKKGYAQTPRKNFLPLGPDPDVLPVAS</sequence>
<reference evidence="6" key="2">
    <citation type="submission" date="2015-01" db="EMBL/GenBank/DDBJ databases">
        <title>Evolutionary Origins and Diversification of the Mycorrhizal Mutualists.</title>
        <authorList>
            <consortium name="DOE Joint Genome Institute"/>
            <consortium name="Mycorrhizal Genomics Consortium"/>
            <person name="Kohler A."/>
            <person name="Kuo A."/>
            <person name="Nagy L.G."/>
            <person name="Floudas D."/>
            <person name="Copeland A."/>
            <person name="Barry K.W."/>
            <person name="Cichocki N."/>
            <person name="Veneault-Fourrey C."/>
            <person name="LaButti K."/>
            <person name="Lindquist E.A."/>
            <person name="Lipzen A."/>
            <person name="Lundell T."/>
            <person name="Morin E."/>
            <person name="Murat C."/>
            <person name="Riley R."/>
            <person name="Ohm R."/>
            <person name="Sun H."/>
            <person name="Tunlid A."/>
            <person name="Henrissat B."/>
            <person name="Grigoriev I.V."/>
            <person name="Hibbett D.S."/>
            <person name="Martin F."/>
        </authorList>
    </citation>
    <scope>NUCLEOTIDE SEQUENCE [LARGE SCALE GENOMIC DNA]</scope>
    <source>
        <strain evidence="6">Zn</strain>
    </source>
</reference>
<dbReference type="InterPro" id="IPR036249">
    <property type="entry name" value="Thioredoxin-like_sf"/>
</dbReference>